<dbReference type="EMBL" id="AMCI01009345">
    <property type="protein sequence ID" value="EJW89633.1"/>
    <property type="molecule type" value="Genomic_DNA"/>
</dbReference>
<evidence type="ECO:0000313" key="1">
    <source>
        <dbReference type="EMBL" id="EJW89633.1"/>
    </source>
</evidence>
<proteinExistence type="predicted"/>
<gene>
    <name evidence="1" type="ORF">EVA_22233</name>
</gene>
<dbReference type="AlphaFoldDB" id="J9F559"/>
<reference evidence="1" key="1">
    <citation type="journal article" date="2012" name="PLoS ONE">
        <title>Gene sets for utilization of primary and secondary nutrition supplies in the distal gut of endangered iberian lynx.</title>
        <authorList>
            <person name="Alcaide M."/>
            <person name="Messina E."/>
            <person name="Richter M."/>
            <person name="Bargiela R."/>
            <person name="Peplies J."/>
            <person name="Huws S.A."/>
            <person name="Newbold C.J."/>
            <person name="Golyshin P.N."/>
            <person name="Simon M.A."/>
            <person name="Lopez G."/>
            <person name="Yakimov M.M."/>
            <person name="Ferrer M."/>
        </authorList>
    </citation>
    <scope>NUCLEOTIDE SEQUENCE</scope>
</reference>
<name>J9F559_9ZZZZ</name>
<organism evidence="1">
    <name type="scientific">gut metagenome</name>
    <dbReference type="NCBI Taxonomy" id="749906"/>
    <lineage>
        <taxon>unclassified sequences</taxon>
        <taxon>metagenomes</taxon>
        <taxon>organismal metagenomes</taxon>
    </lineage>
</organism>
<accession>J9F559</accession>
<comment type="caution">
    <text evidence="1">The sequence shown here is derived from an EMBL/GenBank/DDBJ whole genome shotgun (WGS) entry which is preliminary data.</text>
</comment>
<sequence>MKDGEKLQIHNFVVEKVEMDGMDYMEVRTTDGSFRVMYRSDHPLFAMFDSLEDDEIEGASMLLNNVFAVATIVDVEFQKDVLLAAMKMIDRAEAGEVNDEEDRRIIEEEKVRYQMEHEVKEKGGADENE</sequence>
<protein>
    <submittedName>
        <fullName evidence="1">Uncharacterized protein</fullName>
    </submittedName>
</protein>